<reference evidence="2" key="1">
    <citation type="submission" date="2016-04" db="EMBL/GenBank/DDBJ databases">
        <authorList>
            <person name="Chen L."/>
            <person name="Zhuang W."/>
            <person name="Wang G."/>
        </authorList>
    </citation>
    <scope>NUCLEOTIDE SEQUENCE [LARGE SCALE GENOMIC DNA]</scope>
    <source>
        <strain evidence="2">208</strain>
    </source>
</reference>
<dbReference type="RefSeq" id="WP_081170216.1">
    <property type="nucleotide sequence ID" value="NZ_LWBP01000230.1"/>
</dbReference>
<name>A0A1V9ESD2_9BACT</name>
<dbReference type="EMBL" id="LWBP01000230">
    <property type="protein sequence ID" value="OQP49058.1"/>
    <property type="molecule type" value="Genomic_DNA"/>
</dbReference>
<gene>
    <name evidence="1" type="ORF">A4R26_31075</name>
</gene>
<dbReference type="STRING" id="550983.A4R26_31075"/>
<evidence type="ECO:0000313" key="1">
    <source>
        <dbReference type="EMBL" id="OQP49058.1"/>
    </source>
</evidence>
<protein>
    <submittedName>
        <fullName evidence="1">Uncharacterized protein</fullName>
    </submittedName>
</protein>
<dbReference type="AlphaFoldDB" id="A0A1V9ESD2"/>
<dbReference type="OrthoDB" id="678310at2"/>
<proteinExistence type="predicted"/>
<evidence type="ECO:0000313" key="2">
    <source>
        <dbReference type="Proteomes" id="UP000192276"/>
    </source>
</evidence>
<organism evidence="1 2">
    <name type="scientific">Niastella populi</name>
    <dbReference type="NCBI Taxonomy" id="550983"/>
    <lineage>
        <taxon>Bacteria</taxon>
        <taxon>Pseudomonadati</taxon>
        <taxon>Bacteroidota</taxon>
        <taxon>Chitinophagia</taxon>
        <taxon>Chitinophagales</taxon>
        <taxon>Chitinophagaceae</taxon>
        <taxon>Niastella</taxon>
    </lineage>
</organism>
<dbReference type="Proteomes" id="UP000192276">
    <property type="component" value="Unassembled WGS sequence"/>
</dbReference>
<sequence length="89" mass="10379">MKWEHLIKGQAKDYKFFLTGYKQSLDQLNADIVLLLGQHTEKTAPQNVRDKIARDRAAWETLWGINGQKIAAMREIHQKELDAFFSHPE</sequence>
<keyword evidence="2" id="KW-1185">Reference proteome</keyword>
<accession>A0A1V9ESD2</accession>
<comment type="caution">
    <text evidence="1">The sequence shown here is derived from an EMBL/GenBank/DDBJ whole genome shotgun (WGS) entry which is preliminary data.</text>
</comment>